<gene>
    <name evidence="1" type="ORF">F2P44_18985</name>
</gene>
<dbReference type="Gene3D" id="3.40.47.10">
    <property type="match status" value="1"/>
</dbReference>
<proteinExistence type="predicted"/>
<accession>A0ABX0NEU7</accession>
<organism evidence="1 2">
    <name type="scientific">Massilia frigida</name>
    <dbReference type="NCBI Taxonomy" id="2609281"/>
    <lineage>
        <taxon>Bacteria</taxon>
        <taxon>Pseudomonadati</taxon>
        <taxon>Pseudomonadota</taxon>
        <taxon>Betaproteobacteria</taxon>
        <taxon>Burkholderiales</taxon>
        <taxon>Oxalobacteraceae</taxon>
        <taxon>Telluria group</taxon>
        <taxon>Massilia</taxon>
    </lineage>
</organism>
<evidence type="ECO:0000313" key="2">
    <source>
        <dbReference type="Proteomes" id="UP000621455"/>
    </source>
</evidence>
<sequence length="369" mass="39233">MMTFFNTRAAADRPEPVRLAIRAAGLCCVVGYHLRAASCALRAHMDHFQESEFRSSNFDPIIVARLPDDIYGHERLQRWVSHAVRDCAHGMREPLSLLDAARTAVVVLAPDPTRTHTGDGFYAALVANALHQLRAAEDAGAAPSPDVDARIVTVIASGRAGLGNGLQQSMRLLGDQAVEQVLLIGVDSYLNAADMNAMLRAERLLVKGNSNGFLPGEAAAAVLLTLATPDARGIFIEGIGHADEAGRPDGSVPSRAVGLTEAIRAACGQARVTPADLDFRLSDQNGEQFFARESANAVTRIMFGAQQLVHLTLADKIGEVGAATGVAMLAWLSHEMPHIDHSPGNLGVLHLANDGGDRCAVVIRHTGEN</sequence>
<evidence type="ECO:0000313" key="1">
    <source>
        <dbReference type="EMBL" id="NHZ81344.1"/>
    </source>
</evidence>
<keyword evidence="2" id="KW-1185">Reference proteome</keyword>
<evidence type="ECO:0008006" key="3">
    <source>
        <dbReference type="Google" id="ProtNLM"/>
    </source>
</evidence>
<protein>
    <recommendedName>
        <fullName evidence="3">Beta-ketoacyl synthase N-terminal domain-containing protein</fullName>
    </recommendedName>
</protein>
<dbReference type="EMBL" id="WHJG01000020">
    <property type="protein sequence ID" value="NHZ81344.1"/>
    <property type="molecule type" value="Genomic_DNA"/>
</dbReference>
<dbReference type="RefSeq" id="WP_167088674.1">
    <property type="nucleotide sequence ID" value="NZ_WHJG01000020.1"/>
</dbReference>
<dbReference type="SUPFAM" id="SSF53901">
    <property type="entry name" value="Thiolase-like"/>
    <property type="match status" value="1"/>
</dbReference>
<dbReference type="InterPro" id="IPR016039">
    <property type="entry name" value="Thiolase-like"/>
</dbReference>
<dbReference type="Proteomes" id="UP000621455">
    <property type="component" value="Unassembled WGS sequence"/>
</dbReference>
<name>A0ABX0NEU7_9BURK</name>
<comment type="caution">
    <text evidence="1">The sequence shown here is derived from an EMBL/GenBank/DDBJ whole genome shotgun (WGS) entry which is preliminary data.</text>
</comment>
<reference evidence="1 2" key="1">
    <citation type="submission" date="2019-10" db="EMBL/GenBank/DDBJ databases">
        <title>Taxonomy of Antarctic Massilia spp.: description of Massilia rubra sp. nov., Massilia aquatica sp. nov., Massilia mucilaginosa sp. nov., Massilia frigida sp. nov. isolated from streams, lakes and regoliths.</title>
        <authorList>
            <person name="Holochova P."/>
            <person name="Sedlacek I."/>
            <person name="Kralova S."/>
            <person name="Maslanova I."/>
            <person name="Busse H.-J."/>
            <person name="Stankova E."/>
            <person name="Vrbovska V."/>
            <person name="Kovarovic V."/>
            <person name="Bartak M."/>
            <person name="Svec P."/>
            <person name="Pantucek R."/>
        </authorList>
    </citation>
    <scope>NUCLEOTIDE SEQUENCE [LARGE SCALE GENOMIC DNA]</scope>
    <source>
        <strain evidence="1 2">CCM 8695</strain>
    </source>
</reference>